<dbReference type="EMBL" id="JABFDB010000025">
    <property type="protein sequence ID" value="NYZ23284.1"/>
    <property type="molecule type" value="Genomic_DNA"/>
</dbReference>
<sequence>MPRLDAFRSLHPAIEITLRPTDGQPDLLAFEADAAIGYDSLKRVGVQQAMLANPRVFPVAKPADLIAAPLIHEESHDQWLASFATAGVDAPARLGGPRLWHAHLAIEAAKLGQGVALANDLIAGRDLATGELVEIGTSSVALSPYVFSAKRGRWKEPAVERAKRPG</sequence>
<evidence type="ECO:0000256" key="1">
    <source>
        <dbReference type="ARBA" id="ARBA00009437"/>
    </source>
</evidence>
<dbReference type="Proteomes" id="UP000584642">
    <property type="component" value="Unassembled WGS sequence"/>
</dbReference>
<dbReference type="PANTHER" id="PTHR30537:SF74">
    <property type="entry name" value="HTH-TYPE TRANSCRIPTIONAL REGULATOR TRPI"/>
    <property type="match status" value="1"/>
</dbReference>
<dbReference type="InterPro" id="IPR058163">
    <property type="entry name" value="LysR-type_TF_proteobact-type"/>
</dbReference>
<reference evidence="3 4" key="1">
    <citation type="submission" date="2020-05" db="EMBL/GenBank/DDBJ databases">
        <title>Azospirillum oleiclasticum sp. nov, a nitrogen-fixing and heavy crude oil-emulsifying bacterium isolated from the crude oil of Yumen Oilfield.</title>
        <authorList>
            <person name="Wu D."/>
            <person name="Cai M."/>
            <person name="Zhang X."/>
        </authorList>
    </citation>
    <scope>NUCLEOTIDE SEQUENCE [LARGE SCALE GENOMIC DNA]</scope>
    <source>
        <strain evidence="3 4">ROY-1-1-2</strain>
    </source>
</reference>
<comment type="similarity">
    <text evidence="1">Belongs to the LysR transcriptional regulatory family.</text>
</comment>
<keyword evidence="4" id="KW-1185">Reference proteome</keyword>
<dbReference type="PANTHER" id="PTHR30537">
    <property type="entry name" value="HTH-TYPE TRANSCRIPTIONAL REGULATOR"/>
    <property type="match status" value="1"/>
</dbReference>
<dbReference type="RefSeq" id="WP_180285050.1">
    <property type="nucleotide sequence ID" value="NZ_JABFDB010000025.1"/>
</dbReference>
<accession>A0ABX2TJM5</accession>
<proteinExistence type="inferred from homology"/>
<dbReference type="InterPro" id="IPR005119">
    <property type="entry name" value="LysR_subst-bd"/>
</dbReference>
<evidence type="ECO:0000313" key="4">
    <source>
        <dbReference type="Proteomes" id="UP000584642"/>
    </source>
</evidence>
<feature type="domain" description="LysR substrate-binding" evidence="2">
    <location>
        <begin position="1"/>
        <end position="161"/>
    </location>
</feature>
<gene>
    <name evidence="3" type="ORF">HND93_26560</name>
</gene>
<evidence type="ECO:0000259" key="2">
    <source>
        <dbReference type="Pfam" id="PF03466"/>
    </source>
</evidence>
<comment type="caution">
    <text evidence="3">The sequence shown here is derived from an EMBL/GenBank/DDBJ whole genome shotgun (WGS) entry which is preliminary data.</text>
</comment>
<protein>
    <recommendedName>
        <fullName evidence="2">LysR substrate-binding domain-containing protein</fullName>
    </recommendedName>
</protein>
<dbReference type="SUPFAM" id="SSF53850">
    <property type="entry name" value="Periplasmic binding protein-like II"/>
    <property type="match status" value="1"/>
</dbReference>
<dbReference type="Pfam" id="PF03466">
    <property type="entry name" value="LysR_substrate"/>
    <property type="match status" value="1"/>
</dbReference>
<organism evidence="3 4">
    <name type="scientific">Azospirillum oleiclasticum</name>
    <dbReference type="NCBI Taxonomy" id="2735135"/>
    <lineage>
        <taxon>Bacteria</taxon>
        <taxon>Pseudomonadati</taxon>
        <taxon>Pseudomonadota</taxon>
        <taxon>Alphaproteobacteria</taxon>
        <taxon>Rhodospirillales</taxon>
        <taxon>Azospirillaceae</taxon>
        <taxon>Azospirillum</taxon>
    </lineage>
</organism>
<name>A0ABX2TJM5_9PROT</name>
<evidence type="ECO:0000313" key="3">
    <source>
        <dbReference type="EMBL" id="NYZ23284.1"/>
    </source>
</evidence>
<dbReference type="Gene3D" id="3.40.190.10">
    <property type="entry name" value="Periplasmic binding protein-like II"/>
    <property type="match status" value="2"/>
</dbReference>